<evidence type="ECO:0000313" key="2">
    <source>
        <dbReference type="Proteomes" id="UP000054653"/>
    </source>
</evidence>
<dbReference type="EMBL" id="JYDI01000919">
    <property type="protein sequence ID" value="KRY43759.1"/>
    <property type="molecule type" value="Genomic_DNA"/>
</dbReference>
<dbReference type="AlphaFoldDB" id="A0A0V1C386"/>
<organism evidence="1 2">
    <name type="scientific">Trichinella britovi</name>
    <name type="common">Parasitic roundworm</name>
    <dbReference type="NCBI Taxonomy" id="45882"/>
    <lineage>
        <taxon>Eukaryota</taxon>
        <taxon>Metazoa</taxon>
        <taxon>Ecdysozoa</taxon>
        <taxon>Nematoda</taxon>
        <taxon>Enoplea</taxon>
        <taxon>Dorylaimia</taxon>
        <taxon>Trichinellida</taxon>
        <taxon>Trichinellidae</taxon>
        <taxon>Trichinella</taxon>
    </lineage>
</organism>
<keyword evidence="2" id="KW-1185">Reference proteome</keyword>
<reference evidence="1 2" key="1">
    <citation type="submission" date="2015-01" db="EMBL/GenBank/DDBJ databases">
        <title>Evolution of Trichinella species and genotypes.</title>
        <authorList>
            <person name="Korhonen P.K."/>
            <person name="Edoardo P."/>
            <person name="Giuseppe L.R."/>
            <person name="Gasser R.B."/>
        </authorList>
    </citation>
    <scope>NUCLEOTIDE SEQUENCE [LARGE SCALE GENOMIC DNA]</scope>
    <source>
        <strain evidence="1">ISS120</strain>
    </source>
</reference>
<sequence length="95" mass="11224">LELNKFTIHLKLFILSTSLHSETYSTLLRNYGIFFILIKDSVFYSFNTNYPFEAAAPIARLHYVKMNSNICITTDTYEFIWSNVHQTYTMERVIV</sequence>
<accession>A0A0V1C386</accession>
<protein>
    <submittedName>
        <fullName evidence="1">Uncharacterized protein</fullName>
    </submittedName>
</protein>
<gene>
    <name evidence="1" type="ORF">T03_18155</name>
</gene>
<proteinExistence type="predicted"/>
<feature type="non-terminal residue" evidence="1">
    <location>
        <position position="1"/>
    </location>
</feature>
<evidence type="ECO:0000313" key="1">
    <source>
        <dbReference type="EMBL" id="KRY43759.1"/>
    </source>
</evidence>
<comment type="caution">
    <text evidence="1">The sequence shown here is derived from an EMBL/GenBank/DDBJ whole genome shotgun (WGS) entry which is preliminary data.</text>
</comment>
<dbReference type="Proteomes" id="UP000054653">
    <property type="component" value="Unassembled WGS sequence"/>
</dbReference>
<name>A0A0V1C386_TRIBR</name>